<reference evidence="1 2" key="1">
    <citation type="submission" date="2014-07" db="EMBL/GenBank/DDBJ databases">
        <title>Genome Sequence of Rhodococcus opacus Strain R7, a Biodegrader of Mono- and Polycyclic Aromatic Hydrocarbons.</title>
        <authorList>
            <person name="Di Gennaro P."/>
            <person name="Zampolli J."/>
            <person name="Presti I."/>
            <person name="Cappelletti M."/>
            <person name="D'Ursi P."/>
            <person name="Orro A."/>
            <person name="Mezzelani A."/>
            <person name="Milanesi L."/>
        </authorList>
    </citation>
    <scope>NUCLEOTIDE SEQUENCE [LARGE SCALE GENOMIC DNA]</scope>
    <source>
        <strain evidence="1 2">R7</strain>
    </source>
</reference>
<dbReference type="RefSeq" id="WP_128638500.1">
    <property type="nucleotide sequence ID" value="NZ_CP008947.1"/>
</dbReference>
<evidence type="ECO:0000313" key="1">
    <source>
        <dbReference type="EMBL" id="AII03598.1"/>
    </source>
</evidence>
<proteinExistence type="predicted"/>
<organism evidence="1 2">
    <name type="scientific">Rhodococcus opacus</name>
    <name type="common">Nocardia opaca</name>
    <dbReference type="NCBI Taxonomy" id="37919"/>
    <lineage>
        <taxon>Bacteria</taxon>
        <taxon>Bacillati</taxon>
        <taxon>Actinomycetota</taxon>
        <taxon>Actinomycetes</taxon>
        <taxon>Mycobacteriales</taxon>
        <taxon>Nocardiaceae</taxon>
        <taxon>Rhodococcus</taxon>
    </lineage>
</organism>
<sequence length="62" mass="7330">MRTALCNALFSVFDHRICCGRIPEWTAHVGQPWDTYDVAPWNLYNAIWRIQHWIRSGVDADR</sequence>
<dbReference type="Proteomes" id="UP000028488">
    <property type="component" value="Chromosome"/>
</dbReference>
<protein>
    <submittedName>
        <fullName evidence="1">Uncharacterized protein</fullName>
    </submittedName>
</protein>
<evidence type="ECO:0000313" key="2">
    <source>
        <dbReference type="Proteomes" id="UP000028488"/>
    </source>
</evidence>
<dbReference type="AlphaFoldDB" id="A0A076EEU7"/>
<accession>A0A076EEU7</accession>
<gene>
    <name evidence="1" type="ORF">EP51_02810</name>
</gene>
<name>A0A076EEU7_RHOOP</name>
<dbReference type="EMBL" id="CP008947">
    <property type="protein sequence ID" value="AII03598.1"/>
    <property type="molecule type" value="Genomic_DNA"/>
</dbReference>